<dbReference type="Gene3D" id="1.10.287.460">
    <property type="entry name" value="Peptidyl-prolyl cis-trans isomerase, FKBP-type, N-terminal domain"/>
    <property type="match status" value="2"/>
</dbReference>
<feature type="signal peptide" evidence="7">
    <location>
        <begin position="1"/>
        <end position="20"/>
    </location>
</feature>
<dbReference type="InterPro" id="IPR000774">
    <property type="entry name" value="PPIase_FKBP_N"/>
</dbReference>
<reference evidence="10" key="1">
    <citation type="journal article" date="2019" name="Int. J. Syst. Evol. Microbiol.">
        <title>The Global Catalogue of Microorganisms (GCM) 10K type strain sequencing project: providing services to taxonomists for standard genome sequencing and annotation.</title>
        <authorList>
            <consortium name="The Broad Institute Genomics Platform"/>
            <consortium name="The Broad Institute Genome Sequencing Center for Infectious Disease"/>
            <person name="Wu L."/>
            <person name="Ma J."/>
        </authorList>
    </citation>
    <scope>NUCLEOTIDE SEQUENCE [LARGE SCALE GENOMIC DNA]</scope>
    <source>
        <strain evidence="10">CGMCC 4.1469</strain>
    </source>
</reference>
<dbReference type="Gene3D" id="3.10.50.40">
    <property type="match status" value="1"/>
</dbReference>
<dbReference type="GO" id="GO:0003755">
    <property type="term" value="F:peptidyl-prolyl cis-trans isomerase activity"/>
    <property type="evidence" value="ECO:0007669"/>
    <property type="project" value="UniProtKB-EC"/>
</dbReference>
<dbReference type="EC" id="5.2.1.8" evidence="6"/>
<sequence length="292" mass="31173">MKPTIALLCTALAAASLVQAQEVKPAQQQAESPSSSALPMDKVSYFIGKNVGASILRQQEKIDLKEFAEGVKDALTSKKSSSYSMGTGLGQQFASEGIPIDVEKLIAGITHTVQPGSDKPAYTEEELTAAMASFEIFMKAKAEANMTPEQRAEQAAVKKKMEAAKEEGVKFLAENTKRKGVTTTKSGLQYEVMKEGTGPKPAITDTVSVHYHGTLVNGTVFDSSVERGMPASFGLQQVIKGWTEALQLMPVGSKWRLFIPSDLAYGESGSPSGEIGPGVPLIFEVELLGIVK</sequence>
<accession>A0ABW0KV46</accession>
<evidence type="ECO:0000256" key="4">
    <source>
        <dbReference type="ARBA" id="ARBA00023235"/>
    </source>
</evidence>
<evidence type="ECO:0000259" key="8">
    <source>
        <dbReference type="PROSITE" id="PS50059"/>
    </source>
</evidence>
<evidence type="ECO:0000313" key="10">
    <source>
        <dbReference type="Proteomes" id="UP001596052"/>
    </source>
</evidence>
<dbReference type="Proteomes" id="UP001596052">
    <property type="component" value="Unassembled WGS sequence"/>
</dbReference>
<comment type="catalytic activity">
    <reaction evidence="1 5 6">
        <text>[protein]-peptidylproline (omega=180) = [protein]-peptidylproline (omega=0)</text>
        <dbReference type="Rhea" id="RHEA:16237"/>
        <dbReference type="Rhea" id="RHEA-COMP:10747"/>
        <dbReference type="Rhea" id="RHEA-COMP:10748"/>
        <dbReference type="ChEBI" id="CHEBI:83833"/>
        <dbReference type="ChEBI" id="CHEBI:83834"/>
        <dbReference type="EC" id="5.2.1.8"/>
    </reaction>
</comment>
<dbReference type="EMBL" id="JBHSMQ010000006">
    <property type="protein sequence ID" value="MFC5456516.1"/>
    <property type="molecule type" value="Genomic_DNA"/>
</dbReference>
<keyword evidence="3 5" id="KW-0697">Rotamase</keyword>
<keyword evidence="10" id="KW-1185">Reference proteome</keyword>
<name>A0ABW0KV46_9BACT</name>
<dbReference type="Pfam" id="PF01346">
    <property type="entry name" value="FKBP_N"/>
    <property type="match status" value="1"/>
</dbReference>
<dbReference type="Pfam" id="PF00254">
    <property type="entry name" value="FKBP_C"/>
    <property type="match status" value="1"/>
</dbReference>
<evidence type="ECO:0000256" key="7">
    <source>
        <dbReference type="SAM" id="SignalP"/>
    </source>
</evidence>
<dbReference type="PANTHER" id="PTHR43811:SF19">
    <property type="entry name" value="39 KDA FK506-BINDING NUCLEAR PROTEIN"/>
    <property type="match status" value="1"/>
</dbReference>
<protein>
    <recommendedName>
        <fullName evidence="6">Peptidyl-prolyl cis-trans isomerase</fullName>
        <ecNumber evidence="6">5.2.1.8</ecNumber>
    </recommendedName>
</protein>
<keyword evidence="4 5" id="KW-0413">Isomerase</keyword>
<evidence type="ECO:0000256" key="5">
    <source>
        <dbReference type="PROSITE-ProRule" id="PRU00277"/>
    </source>
</evidence>
<proteinExistence type="inferred from homology"/>
<organism evidence="9 10">
    <name type="scientific">Prosthecobacter fluviatilis</name>
    <dbReference type="NCBI Taxonomy" id="445931"/>
    <lineage>
        <taxon>Bacteria</taxon>
        <taxon>Pseudomonadati</taxon>
        <taxon>Verrucomicrobiota</taxon>
        <taxon>Verrucomicrobiia</taxon>
        <taxon>Verrucomicrobiales</taxon>
        <taxon>Verrucomicrobiaceae</taxon>
        <taxon>Prosthecobacter</taxon>
    </lineage>
</organism>
<dbReference type="PANTHER" id="PTHR43811">
    <property type="entry name" value="FKBP-TYPE PEPTIDYL-PROLYL CIS-TRANS ISOMERASE FKPA"/>
    <property type="match status" value="1"/>
</dbReference>
<evidence type="ECO:0000256" key="2">
    <source>
        <dbReference type="ARBA" id="ARBA00006577"/>
    </source>
</evidence>
<dbReference type="RefSeq" id="WP_377168830.1">
    <property type="nucleotide sequence ID" value="NZ_JBHSMQ010000006.1"/>
</dbReference>
<gene>
    <name evidence="9" type="ORF">ACFQDI_16750</name>
</gene>
<dbReference type="SUPFAM" id="SSF54534">
    <property type="entry name" value="FKBP-like"/>
    <property type="match status" value="1"/>
</dbReference>
<dbReference type="InterPro" id="IPR036944">
    <property type="entry name" value="PPIase_FKBP_N_sf"/>
</dbReference>
<comment type="caution">
    <text evidence="9">The sequence shown here is derived from an EMBL/GenBank/DDBJ whole genome shotgun (WGS) entry which is preliminary data.</text>
</comment>
<evidence type="ECO:0000256" key="1">
    <source>
        <dbReference type="ARBA" id="ARBA00000971"/>
    </source>
</evidence>
<evidence type="ECO:0000256" key="3">
    <source>
        <dbReference type="ARBA" id="ARBA00023110"/>
    </source>
</evidence>
<feature type="chain" id="PRO_5045771101" description="Peptidyl-prolyl cis-trans isomerase" evidence="7">
    <location>
        <begin position="21"/>
        <end position="292"/>
    </location>
</feature>
<dbReference type="PROSITE" id="PS50059">
    <property type="entry name" value="FKBP_PPIASE"/>
    <property type="match status" value="1"/>
</dbReference>
<comment type="similarity">
    <text evidence="2 6">Belongs to the FKBP-type PPIase family.</text>
</comment>
<feature type="domain" description="PPIase FKBP-type" evidence="8">
    <location>
        <begin position="204"/>
        <end position="291"/>
    </location>
</feature>
<keyword evidence="7" id="KW-0732">Signal</keyword>
<evidence type="ECO:0000313" key="9">
    <source>
        <dbReference type="EMBL" id="MFC5456516.1"/>
    </source>
</evidence>
<dbReference type="InterPro" id="IPR046357">
    <property type="entry name" value="PPIase_dom_sf"/>
</dbReference>
<evidence type="ECO:0000256" key="6">
    <source>
        <dbReference type="RuleBase" id="RU003915"/>
    </source>
</evidence>
<dbReference type="InterPro" id="IPR001179">
    <property type="entry name" value="PPIase_FKBP_dom"/>
</dbReference>